<name>A0A0S4JTA6_BODSA</name>
<dbReference type="Proteomes" id="UP000051952">
    <property type="component" value="Unassembled WGS sequence"/>
</dbReference>
<dbReference type="AlphaFoldDB" id="A0A0S4JTA6"/>
<keyword evidence="2" id="KW-1185">Reference proteome</keyword>
<feature type="non-terminal residue" evidence="1">
    <location>
        <position position="195"/>
    </location>
</feature>
<proteinExistence type="predicted"/>
<gene>
    <name evidence="1" type="ORF">BSAL_38575</name>
</gene>
<accession>A0A0S4JTA6</accession>
<protein>
    <submittedName>
        <fullName evidence="1">Uncharacterized protein</fullName>
    </submittedName>
</protein>
<sequence length="195" mass="19878">MVERNVSGNPYAIIPCNSTSNSTNSSDQTQVLGCSAGDAVTLLAPTMMCRISFSGPDPPKCLALIVTETQGTTCVVDLSSTNIGTYWIMVDGQNSSLTFSVTAASLTPRGTVTAVTGTCVKTSDTSVSGCTDGSSMTIDWTLPYPADLTLGLGSTASICGSLTIDWTLPYPTDLTLGLGSTASICGSFTVGGTSV</sequence>
<organism evidence="1 2">
    <name type="scientific">Bodo saltans</name>
    <name type="common">Flagellated protozoan</name>
    <dbReference type="NCBI Taxonomy" id="75058"/>
    <lineage>
        <taxon>Eukaryota</taxon>
        <taxon>Discoba</taxon>
        <taxon>Euglenozoa</taxon>
        <taxon>Kinetoplastea</taxon>
        <taxon>Metakinetoplastina</taxon>
        <taxon>Eubodonida</taxon>
        <taxon>Bodonidae</taxon>
        <taxon>Bodo</taxon>
    </lineage>
</organism>
<dbReference type="VEuPathDB" id="TriTrypDB:BSAL_38575"/>
<reference evidence="2" key="1">
    <citation type="submission" date="2015-09" db="EMBL/GenBank/DDBJ databases">
        <authorList>
            <consortium name="Pathogen Informatics"/>
        </authorList>
    </citation>
    <scope>NUCLEOTIDE SEQUENCE [LARGE SCALE GENOMIC DNA]</scope>
    <source>
        <strain evidence="2">Lake Konstanz</strain>
    </source>
</reference>
<evidence type="ECO:0000313" key="2">
    <source>
        <dbReference type="Proteomes" id="UP000051952"/>
    </source>
</evidence>
<dbReference type="EMBL" id="CYKH01002071">
    <property type="protein sequence ID" value="CUG92630.1"/>
    <property type="molecule type" value="Genomic_DNA"/>
</dbReference>
<evidence type="ECO:0000313" key="1">
    <source>
        <dbReference type="EMBL" id="CUG92630.1"/>
    </source>
</evidence>